<dbReference type="GO" id="GO:0005576">
    <property type="term" value="C:extracellular region"/>
    <property type="evidence" value="ECO:0007669"/>
    <property type="project" value="UniProtKB-SubCell"/>
</dbReference>
<evidence type="ECO:0000259" key="7">
    <source>
        <dbReference type="Pfam" id="PF07195"/>
    </source>
</evidence>
<dbReference type="PANTHER" id="PTHR30288">
    <property type="entry name" value="FLAGELLAR CAP/ASSEMBLY PROTEIN FLID"/>
    <property type="match status" value="1"/>
</dbReference>
<dbReference type="GO" id="GO:0009421">
    <property type="term" value="C:bacterial-type flagellum filament cap"/>
    <property type="evidence" value="ECO:0007669"/>
    <property type="project" value="InterPro"/>
</dbReference>
<proteinExistence type="inferred from homology"/>
<evidence type="ECO:0000256" key="2">
    <source>
        <dbReference type="ARBA" id="ARBA00011255"/>
    </source>
</evidence>
<keyword evidence="3" id="KW-0175">Coiled coil</keyword>
<accession>A0AA37UGU8</accession>
<evidence type="ECO:0000259" key="6">
    <source>
        <dbReference type="Pfam" id="PF02465"/>
    </source>
</evidence>
<dbReference type="InterPro" id="IPR010809">
    <property type="entry name" value="FliD_C"/>
</dbReference>
<feature type="domain" description="Flagellar hook-associated protein 2 C-terminal" evidence="7">
    <location>
        <begin position="214"/>
        <end position="436"/>
    </location>
</feature>
<keyword evidence="8" id="KW-0969">Cilium</keyword>
<reference evidence="8 9" key="1">
    <citation type="journal article" date="2014" name="Int. J. Syst. Evol. Microbiol.">
        <title>Complete genome sequence of Corynebacterium casei LMG S-19264T (=DSM 44701T), isolated from a smear-ripened cheese.</title>
        <authorList>
            <consortium name="US DOE Joint Genome Institute (JGI-PGF)"/>
            <person name="Walter F."/>
            <person name="Albersmeier A."/>
            <person name="Kalinowski J."/>
            <person name="Ruckert C."/>
        </authorList>
    </citation>
    <scope>NUCLEOTIDE SEQUENCE [LARGE SCALE GENOMIC DNA]</scope>
    <source>
        <strain evidence="8 9">NBRC 112289</strain>
    </source>
</reference>
<comment type="subcellular location">
    <subcellularLocation>
        <location evidence="5">Secreted</location>
    </subcellularLocation>
    <subcellularLocation>
        <location evidence="5">Bacterial flagellum</location>
    </subcellularLocation>
</comment>
<dbReference type="GO" id="GO:0071973">
    <property type="term" value="P:bacterial-type flagellum-dependent cell motility"/>
    <property type="evidence" value="ECO:0007669"/>
    <property type="project" value="TreeGrafter"/>
</dbReference>
<dbReference type="GO" id="GO:0007155">
    <property type="term" value="P:cell adhesion"/>
    <property type="evidence" value="ECO:0007669"/>
    <property type="project" value="InterPro"/>
</dbReference>
<evidence type="ECO:0000313" key="8">
    <source>
        <dbReference type="EMBL" id="GMA27851.1"/>
    </source>
</evidence>
<name>A0AA37UGU8_9MICO</name>
<comment type="subunit">
    <text evidence="2 5">Homopentamer.</text>
</comment>
<sequence>MAAIDGLASGLDTAALINSLIQLEANPQTLLKQKQVKVGTLISAYQTLNSTVANLATNAGKLTSAAKVDAAAATSSSTAVTATLGDGAASGTLKFTVDRLAQGQTAVTAKSAAWADASGLITIEIDGERHELTAASSSMSDIASAVNKAGLGISATRVAAGTDADGTALYRLQFASSETGEAARFSVYAGASFEHPAGAADLFAADGAAVVSEAQDAQLTLWPGTAAAQAVTSAGNTFADVLPGVTLAVTEASETPTTVTVSRDAKAVSAKVAGLVTNLGSTLSYITSNSRITSATDGGATTGGTLAGDSTARDTKNKLTTAFIAPIDGVSPSEYGITVDKAGVFSFDAAEFEAALAKDPQKTLAAVATLGARVEETAKGLSDPREGIITAKVTGQQSLSKSLTQRIEQWDVSLATRRATLEKTYATLEVTLSNLQSQGNWLAGQLATLPNLNAGSNR</sequence>
<dbReference type="AlphaFoldDB" id="A0AA37UGU8"/>
<comment type="caution">
    <text evidence="8">The sequence shown here is derived from an EMBL/GenBank/DDBJ whole genome shotgun (WGS) entry which is preliminary data.</text>
</comment>
<keyword evidence="9" id="KW-1185">Reference proteome</keyword>
<comment type="function">
    <text evidence="5">Required for morphogenesis and for the elongation of the flagellar filament by facilitating polymerization of the flagellin monomers at the tip of growing filament. Forms a capping structure, which prevents flagellin subunits (transported through the central channel of the flagellum) from leaking out without polymerization at the distal end.</text>
</comment>
<dbReference type="PANTHER" id="PTHR30288:SF0">
    <property type="entry name" value="FLAGELLAR HOOK-ASSOCIATED PROTEIN 2"/>
    <property type="match status" value="1"/>
</dbReference>
<keyword evidence="5" id="KW-0964">Secreted</keyword>
<organism evidence="8 9">
    <name type="scientific">Arenivirga flava</name>
    <dbReference type="NCBI Taxonomy" id="1930060"/>
    <lineage>
        <taxon>Bacteria</taxon>
        <taxon>Bacillati</taxon>
        <taxon>Actinomycetota</taxon>
        <taxon>Actinomycetes</taxon>
        <taxon>Micrococcales</taxon>
        <taxon>Microbacteriaceae</taxon>
        <taxon>Arenivirga</taxon>
    </lineage>
</organism>
<feature type="domain" description="Flagellar hook-associated protein 2 N-terminal" evidence="6">
    <location>
        <begin position="9"/>
        <end position="104"/>
    </location>
</feature>
<keyword evidence="8" id="KW-0966">Cell projection</keyword>
<evidence type="ECO:0000256" key="1">
    <source>
        <dbReference type="ARBA" id="ARBA00009764"/>
    </source>
</evidence>
<dbReference type="EMBL" id="BSUL01000001">
    <property type="protein sequence ID" value="GMA27851.1"/>
    <property type="molecule type" value="Genomic_DNA"/>
</dbReference>
<dbReference type="Pfam" id="PF02465">
    <property type="entry name" value="FliD_N"/>
    <property type="match status" value="1"/>
</dbReference>
<comment type="similarity">
    <text evidence="1 5">Belongs to the FliD family.</text>
</comment>
<keyword evidence="4 5" id="KW-0975">Bacterial flagellum</keyword>
<dbReference type="Pfam" id="PF07195">
    <property type="entry name" value="FliD_C"/>
    <property type="match status" value="1"/>
</dbReference>
<evidence type="ECO:0000256" key="3">
    <source>
        <dbReference type="ARBA" id="ARBA00023054"/>
    </source>
</evidence>
<dbReference type="RefSeq" id="WP_284230793.1">
    <property type="nucleotide sequence ID" value="NZ_BSUL01000001.1"/>
</dbReference>
<dbReference type="InterPro" id="IPR040026">
    <property type="entry name" value="FliD"/>
</dbReference>
<dbReference type="GO" id="GO:0009424">
    <property type="term" value="C:bacterial-type flagellum hook"/>
    <property type="evidence" value="ECO:0007669"/>
    <property type="project" value="UniProtKB-UniRule"/>
</dbReference>
<evidence type="ECO:0000256" key="5">
    <source>
        <dbReference type="RuleBase" id="RU362066"/>
    </source>
</evidence>
<evidence type="ECO:0000313" key="9">
    <source>
        <dbReference type="Proteomes" id="UP001157160"/>
    </source>
</evidence>
<protein>
    <recommendedName>
        <fullName evidence="5">Flagellar hook-associated protein 2</fullName>
        <shortName evidence="5">HAP2</shortName>
    </recommendedName>
    <alternativeName>
        <fullName evidence="5">Flagellar cap protein</fullName>
    </alternativeName>
</protein>
<gene>
    <name evidence="8" type="primary">fliD</name>
    <name evidence="8" type="ORF">GCM10025874_11040</name>
</gene>
<keyword evidence="8" id="KW-0282">Flagellum</keyword>
<evidence type="ECO:0000256" key="4">
    <source>
        <dbReference type="ARBA" id="ARBA00023143"/>
    </source>
</evidence>
<dbReference type="InterPro" id="IPR003481">
    <property type="entry name" value="FliD_N"/>
</dbReference>
<dbReference type="Proteomes" id="UP001157160">
    <property type="component" value="Unassembled WGS sequence"/>
</dbReference>